<gene>
    <name evidence="2" type="ORF">WMO39_08410</name>
</gene>
<feature type="chain" id="PRO_5047418280" evidence="1">
    <location>
        <begin position="24"/>
        <end position="154"/>
    </location>
</feature>
<comment type="caution">
    <text evidence="2">The sequence shown here is derived from an EMBL/GenBank/DDBJ whole genome shotgun (WGS) entry which is preliminary data.</text>
</comment>
<sequence length="154" mass="17066">MKKVISLAVALVLCLSIFVGCGAKEVNLADLMDKMNSEYSVDATKYETKDDMYKYYNINADDIKQFAAEVGKSDTDSKNTEVVLVEATDSDAASRVETALTNRYNSIFQQNASYSAEELDMVKNCKVTKDGNFVTMIIGEKASDMLTMFNDSIK</sequence>
<evidence type="ECO:0000256" key="1">
    <source>
        <dbReference type="SAM" id="SignalP"/>
    </source>
</evidence>
<proteinExistence type="predicted"/>
<dbReference type="PROSITE" id="PS51257">
    <property type="entry name" value="PROKAR_LIPOPROTEIN"/>
    <property type="match status" value="1"/>
</dbReference>
<dbReference type="EMBL" id="JBBMEZ010000022">
    <property type="protein sequence ID" value="MEQ2470341.1"/>
    <property type="molecule type" value="Genomic_DNA"/>
</dbReference>
<keyword evidence="1" id="KW-0732">Signal</keyword>
<accession>A0ABV1FAE9</accession>
<dbReference type="Pfam" id="PF14270">
    <property type="entry name" value="DUF4358"/>
    <property type="match status" value="1"/>
</dbReference>
<dbReference type="RefSeq" id="WP_117886006.1">
    <property type="nucleotide sequence ID" value="NZ_JBBMEZ010000022.1"/>
</dbReference>
<dbReference type="InterPro" id="IPR025648">
    <property type="entry name" value="DUF4358"/>
</dbReference>
<protein>
    <submittedName>
        <fullName evidence="2">DUF4358 domain-containing protein</fullName>
    </submittedName>
</protein>
<name>A0ABV1FAE9_9FIRM</name>
<organism evidence="2 3">
    <name type="scientific">Ruminococcoides intestinale</name>
    <dbReference type="NCBI Taxonomy" id="3133162"/>
    <lineage>
        <taxon>Bacteria</taxon>
        <taxon>Bacillati</taxon>
        <taxon>Bacillota</taxon>
        <taxon>Clostridia</taxon>
        <taxon>Eubacteriales</taxon>
        <taxon>Oscillospiraceae</taxon>
        <taxon>Ruminococcoides</taxon>
    </lineage>
</organism>
<keyword evidence="3" id="KW-1185">Reference proteome</keyword>
<evidence type="ECO:0000313" key="2">
    <source>
        <dbReference type="EMBL" id="MEQ2470341.1"/>
    </source>
</evidence>
<evidence type="ECO:0000313" key="3">
    <source>
        <dbReference type="Proteomes" id="UP001490816"/>
    </source>
</evidence>
<feature type="signal peptide" evidence="1">
    <location>
        <begin position="1"/>
        <end position="23"/>
    </location>
</feature>
<dbReference type="Proteomes" id="UP001490816">
    <property type="component" value="Unassembled WGS sequence"/>
</dbReference>
<reference evidence="2 3" key="1">
    <citation type="submission" date="2024-03" db="EMBL/GenBank/DDBJ databases">
        <title>Human intestinal bacterial collection.</title>
        <authorList>
            <person name="Pauvert C."/>
            <person name="Hitch T.C.A."/>
            <person name="Clavel T."/>
        </authorList>
    </citation>
    <scope>NUCLEOTIDE SEQUENCE [LARGE SCALE GENOMIC DNA]</scope>
    <source>
        <strain evidence="2 3">CLA-JM-H38</strain>
    </source>
</reference>